<sequence length="251" mass="28158">MYEKEKFNSAEKLFYRPLEAAIRWCELVDYEIQILATASENPGRLITAFPQWPCLHANVEKILDAVRNEELPYGALGVTVSPGTPVDPRLLTIRHSDLKRWMYLYHPDQLPSFLFGQSALIGESARHSTYLVLQADRDALQVQLKDTEAKLQALLEELKAAGLERDQLRELADNKQQLNDQSKASYLIVIGALVDLILGSTEAGRKHSIFESQASIVDSITSHHDGVKGLSKRSLDEKFAAGRRSLMQAKS</sequence>
<dbReference type="PATRIC" id="fig|132476.4.peg.311"/>
<evidence type="ECO:0000313" key="2">
    <source>
        <dbReference type="EMBL" id="KKA10022.1"/>
    </source>
</evidence>
<dbReference type="Proteomes" id="UP000033662">
    <property type="component" value="Unassembled WGS sequence"/>
</dbReference>
<protein>
    <submittedName>
        <fullName evidence="2">Uncharacterized protein</fullName>
    </submittedName>
</protein>
<evidence type="ECO:0000313" key="3">
    <source>
        <dbReference type="Proteomes" id="UP000033662"/>
    </source>
</evidence>
<gene>
    <name evidence="2" type="ORF">VP02_01410</name>
</gene>
<comment type="caution">
    <text evidence="2">The sequence shown here is derived from an EMBL/GenBank/DDBJ whole genome shotgun (WGS) entry which is preliminary data.</text>
</comment>
<proteinExistence type="predicted"/>
<dbReference type="OrthoDB" id="5773058at2"/>
<dbReference type="EMBL" id="JZXC01000001">
    <property type="protein sequence ID" value="KKA10022.1"/>
    <property type="molecule type" value="Genomic_DNA"/>
</dbReference>
<name>A0A0F4XVW1_9PSED</name>
<keyword evidence="1" id="KW-0175">Coiled coil</keyword>
<organism evidence="2 3">
    <name type="scientific">Pseudomonas kilonensis</name>
    <dbReference type="NCBI Taxonomy" id="132476"/>
    <lineage>
        <taxon>Bacteria</taxon>
        <taxon>Pseudomonadati</taxon>
        <taxon>Pseudomonadota</taxon>
        <taxon>Gammaproteobacteria</taxon>
        <taxon>Pseudomonadales</taxon>
        <taxon>Pseudomonadaceae</taxon>
        <taxon>Pseudomonas</taxon>
    </lineage>
</organism>
<evidence type="ECO:0000256" key="1">
    <source>
        <dbReference type="SAM" id="Coils"/>
    </source>
</evidence>
<accession>A0A0F4XVW1</accession>
<feature type="coiled-coil region" evidence="1">
    <location>
        <begin position="130"/>
        <end position="181"/>
    </location>
</feature>
<dbReference type="AlphaFoldDB" id="A0A0F4XVW1"/>
<reference evidence="2 3" key="1">
    <citation type="submission" date="2015-03" db="EMBL/GenBank/DDBJ databases">
        <title>Pseudomonas fluorescens 1855-344 Genome sequencing and assembly.</title>
        <authorList>
            <person name="Eng W.W.H."/>
            <person name="Gan H.M."/>
            <person name="Savka M.A."/>
        </authorList>
    </citation>
    <scope>NUCLEOTIDE SEQUENCE [LARGE SCALE GENOMIC DNA]</scope>
    <source>
        <strain evidence="2 3">1855-344</strain>
    </source>
</reference>